<dbReference type="EMBL" id="GL378366">
    <property type="protein sequence ID" value="EFJ44176.1"/>
    <property type="molecule type" value="Genomic_DNA"/>
</dbReference>
<dbReference type="InParanoid" id="D8U7Y8"/>
<evidence type="ECO:0000313" key="2">
    <source>
        <dbReference type="EMBL" id="EFJ44176.1"/>
    </source>
</evidence>
<organism evidence="3">
    <name type="scientific">Volvox carteri f. nagariensis</name>
    <dbReference type="NCBI Taxonomy" id="3068"/>
    <lineage>
        <taxon>Eukaryota</taxon>
        <taxon>Viridiplantae</taxon>
        <taxon>Chlorophyta</taxon>
        <taxon>core chlorophytes</taxon>
        <taxon>Chlorophyceae</taxon>
        <taxon>CS clade</taxon>
        <taxon>Chlamydomonadales</taxon>
        <taxon>Volvocaceae</taxon>
        <taxon>Volvox</taxon>
    </lineage>
</organism>
<dbReference type="RefSeq" id="XP_002954770.1">
    <property type="nucleotide sequence ID" value="XM_002954724.1"/>
</dbReference>
<feature type="signal peptide" evidence="1">
    <location>
        <begin position="1"/>
        <end position="22"/>
    </location>
</feature>
<reference evidence="2 3" key="1">
    <citation type="journal article" date="2010" name="Science">
        <title>Genomic analysis of organismal complexity in the multicellular green alga Volvox carteri.</title>
        <authorList>
            <person name="Prochnik S.E."/>
            <person name="Umen J."/>
            <person name="Nedelcu A.M."/>
            <person name="Hallmann A."/>
            <person name="Miller S.M."/>
            <person name="Nishii I."/>
            <person name="Ferris P."/>
            <person name="Kuo A."/>
            <person name="Mitros T."/>
            <person name="Fritz-Laylin L.K."/>
            <person name="Hellsten U."/>
            <person name="Chapman J."/>
            <person name="Simakov O."/>
            <person name="Rensing S.A."/>
            <person name="Terry A."/>
            <person name="Pangilinan J."/>
            <person name="Kapitonov V."/>
            <person name="Jurka J."/>
            <person name="Salamov A."/>
            <person name="Shapiro H."/>
            <person name="Schmutz J."/>
            <person name="Grimwood J."/>
            <person name="Lindquist E."/>
            <person name="Lucas S."/>
            <person name="Grigoriev I.V."/>
            <person name="Schmitt R."/>
            <person name="Kirk D."/>
            <person name="Rokhsar D.S."/>
        </authorList>
    </citation>
    <scope>NUCLEOTIDE SEQUENCE [LARGE SCALE GENOMIC DNA]</scope>
    <source>
        <strain evidence="3">f. Nagariensis / Eve</strain>
    </source>
</reference>
<proteinExistence type="predicted"/>
<dbReference type="KEGG" id="vcn:VOLCADRAFT_106507"/>
<gene>
    <name evidence="2" type="ORF">VOLCADRAFT_106507</name>
</gene>
<accession>D8U7Y8</accession>
<evidence type="ECO:0008006" key="4">
    <source>
        <dbReference type="Google" id="ProtNLM"/>
    </source>
</evidence>
<keyword evidence="3" id="KW-1185">Reference proteome</keyword>
<evidence type="ECO:0000256" key="1">
    <source>
        <dbReference type="SAM" id="SignalP"/>
    </source>
</evidence>
<evidence type="ECO:0000313" key="3">
    <source>
        <dbReference type="Proteomes" id="UP000001058"/>
    </source>
</evidence>
<keyword evidence="1" id="KW-0732">Signal</keyword>
<protein>
    <recommendedName>
        <fullName evidence="4">Rhodanese domain-containing protein</fullName>
    </recommendedName>
</protein>
<sequence>MYRRRASPFWAVCLFLSCSIRAFCATDGTAWADLSLEQGYRMNGMLARERRMQDDTVTMGDIATVRGLPTRFTIRPMIDNSLCVNRVQMTSTAVVRARFRSGLPQSDQAQLEDYGINRLVLMNCSGARTETFVAEAALGRSYHNSDTNYRIGFLKNPSDLSQCAYGVNSTYTDGHPVFGVTGTLYYEEHANKTNASSQYDENDNEMDWYDDYNFNYASYVRYGYDPATLVSNSTFKSPNPLPVTMLDASGWGPFPSSWGPCMKNPTIDSATPTDTTASELQLRYQTFIFLDVRDTASISHLPAAVRRNGYALATLGPDRPQPDVSPLAGEVDAGALSADLGGGDKPYGTGYSSLVSNELCMTTSVVKEGAEVRLARCNPVAPTLEQAFQIVGVLRARVASMQLGERCSSLRSSGQYGGRHMSQGGRTFANTGIGSMQELLNELSTM</sequence>
<dbReference type="GeneID" id="9621442"/>
<name>D8U7Y8_VOLCA</name>
<dbReference type="PROSITE" id="PS51257">
    <property type="entry name" value="PROKAR_LIPOPROTEIN"/>
    <property type="match status" value="1"/>
</dbReference>
<feature type="chain" id="PRO_5003124245" description="Rhodanese domain-containing protein" evidence="1">
    <location>
        <begin position="23"/>
        <end position="446"/>
    </location>
</feature>
<dbReference type="AlphaFoldDB" id="D8U7Y8"/>
<dbReference type="OrthoDB" id="531897at2759"/>
<dbReference type="Proteomes" id="UP000001058">
    <property type="component" value="Unassembled WGS sequence"/>
</dbReference>